<evidence type="ECO:0000313" key="1">
    <source>
        <dbReference type="EMBL" id="KAI0027572.1"/>
    </source>
</evidence>
<reference evidence="1" key="2">
    <citation type="journal article" date="2022" name="New Phytol.">
        <title>Evolutionary transition to the ectomycorrhizal habit in the genomes of a hyperdiverse lineage of mushroom-forming fungi.</title>
        <authorList>
            <person name="Looney B."/>
            <person name="Miyauchi S."/>
            <person name="Morin E."/>
            <person name="Drula E."/>
            <person name="Courty P.E."/>
            <person name="Kohler A."/>
            <person name="Kuo A."/>
            <person name="LaButti K."/>
            <person name="Pangilinan J."/>
            <person name="Lipzen A."/>
            <person name="Riley R."/>
            <person name="Andreopoulos W."/>
            <person name="He G."/>
            <person name="Johnson J."/>
            <person name="Nolan M."/>
            <person name="Tritt A."/>
            <person name="Barry K.W."/>
            <person name="Grigoriev I.V."/>
            <person name="Nagy L.G."/>
            <person name="Hibbett D."/>
            <person name="Henrissat B."/>
            <person name="Matheny P.B."/>
            <person name="Labbe J."/>
            <person name="Martin F.M."/>
        </authorList>
    </citation>
    <scope>NUCLEOTIDE SEQUENCE</scope>
    <source>
        <strain evidence="1">EC-137</strain>
    </source>
</reference>
<proteinExistence type="predicted"/>
<name>A0ACB8Q7B0_9AGAM</name>
<comment type="caution">
    <text evidence="1">The sequence shown here is derived from an EMBL/GenBank/DDBJ whole genome shotgun (WGS) entry which is preliminary data.</text>
</comment>
<protein>
    <submittedName>
        <fullName evidence="1">Uncharacterized protein</fullName>
    </submittedName>
</protein>
<evidence type="ECO:0000313" key="2">
    <source>
        <dbReference type="Proteomes" id="UP000814128"/>
    </source>
</evidence>
<accession>A0ACB8Q7B0</accession>
<sequence>MLHDVTASEVDALLSIIYPSNFHRRDMLTVAEWFSVLRLATRWGITSIRSFVLEILEDLATPLDKLVIARQFDIPGWLKPAYVSLCLRKESLSIVEGQATFHDRWL</sequence>
<gene>
    <name evidence="1" type="ORF">K488DRAFT_61159</name>
</gene>
<keyword evidence="2" id="KW-1185">Reference proteome</keyword>
<reference evidence="1" key="1">
    <citation type="submission" date="2021-02" db="EMBL/GenBank/DDBJ databases">
        <authorList>
            <consortium name="DOE Joint Genome Institute"/>
            <person name="Ahrendt S."/>
            <person name="Looney B.P."/>
            <person name="Miyauchi S."/>
            <person name="Morin E."/>
            <person name="Drula E."/>
            <person name="Courty P.E."/>
            <person name="Chicoki N."/>
            <person name="Fauchery L."/>
            <person name="Kohler A."/>
            <person name="Kuo A."/>
            <person name="Labutti K."/>
            <person name="Pangilinan J."/>
            <person name="Lipzen A."/>
            <person name="Riley R."/>
            <person name="Andreopoulos W."/>
            <person name="He G."/>
            <person name="Johnson J."/>
            <person name="Barry K.W."/>
            <person name="Grigoriev I.V."/>
            <person name="Nagy L."/>
            <person name="Hibbett D."/>
            <person name="Henrissat B."/>
            <person name="Matheny P.B."/>
            <person name="Labbe J."/>
            <person name="Martin F."/>
        </authorList>
    </citation>
    <scope>NUCLEOTIDE SEQUENCE</scope>
    <source>
        <strain evidence="1">EC-137</strain>
    </source>
</reference>
<dbReference type="Proteomes" id="UP000814128">
    <property type="component" value="Unassembled WGS sequence"/>
</dbReference>
<dbReference type="EMBL" id="MU273879">
    <property type="protein sequence ID" value="KAI0027572.1"/>
    <property type="molecule type" value="Genomic_DNA"/>
</dbReference>
<organism evidence="1 2">
    <name type="scientific">Vararia minispora EC-137</name>
    <dbReference type="NCBI Taxonomy" id="1314806"/>
    <lineage>
        <taxon>Eukaryota</taxon>
        <taxon>Fungi</taxon>
        <taxon>Dikarya</taxon>
        <taxon>Basidiomycota</taxon>
        <taxon>Agaricomycotina</taxon>
        <taxon>Agaricomycetes</taxon>
        <taxon>Russulales</taxon>
        <taxon>Lachnocladiaceae</taxon>
        <taxon>Vararia</taxon>
    </lineage>
</organism>